<feature type="region of interest" description="Disordered" evidence="1">
    <location>
        <begin position="132"/>
        <end position="160"/>
    </location>
</feature>
<keyword evidence="3" id="KW-1185">Reference proteome</keyword>
<organism evidence="2 3">
    <name type="scientific">Polarella glacialis</name>
    <name type="common">Dinoflagellate</name>
    <dbReference type="NCBI Taxonomy" id="89957"/>
    <lineage>
        <taxon>Eukaryota</taxon>
        <taxon>Sar</taxon>
        <taxon>Alveolata</taxon>
        <taxon>Dinophyceae</taxon>
        <taxon>Suessiales</taxon>
        <taxon>Suessiaceae</taxon>
        <taxon>Polarella</taxon>
    </lineage>
</organism>
<evidence type="ECO:0000313" key="3">
    <source>
        <dbReference type="Proteomes" id="UP000654075"/>
    </source>
</evidence>
<reference evidence="2" key="1">
    <citation type="submission" date="2021-02" db="EMBL/GenBank/DDBJ databases">
        <authorList>
            <person name="Dougan E. K."/>
            <person name="Rhodes N."/>
            <person name="Thang M."/>
            <person name="Chan C."/>
        </authorList>
    </citation>
    <scope>NUCLEOTIDE SEQUENCE</scope>
</reference>
<evidence type="ECO:0000256" key="1">
    <source>
        <dbReference type="SAM" id="MobiDB-lite"/>
    </source>
</evidence>
<evidence type="ECO:0000313" key="2">
    <source>
        <dbReference type="EMBL" id="CAE8639530.1"/>
    </source>
</evidence>
<dbReference type="AlphaFoldDB" id="A0A813HP46"/>
<feature type="compositionally biased region" description="Basic and acidic residues" evidence="1">
    <location>
        <begin position="132"/>
        <end position="148"/>
    </location>
</feature>
<feature type="compositionally biased region" description="Low complexity" evidence="1">
    <location>
        <begin position="149"/>
        <end position="160"/>
    </location>
</feature>
<accession>A0A813HP46</accession>
<proteinExistence type="predicted"/>
<dbReference type="EMBL" id="CAJNNV010032289">
    <property type="protein sequence ID" value="CAE8639530.1"/>
    <property type="molecule type" value="Genomic_DNA"/>
</dbReference>
<gene>
    <name evidence="2" type="ORF">PGLA1383_LOCUS54559</name>
</gene>
<sequence length="160" mass="17183">MSTTTKLVAEPMASRRRSTALLQIFVKTLPGSCATLACTPVCAEVAGPGRRRSDPQGVEIFEGTSPSLGAHESRAHRNGVAATVPEAGQLPMVCVQEELLAKFKATPGISAVKIQTYTLKDVKLNKKDAKKAMDKKAAEAEKFLERRSNSSTRRNNGGRT</sequence>
<protein>
    <submittedName>
        <fullName evidence="2">Uncharacterized protein</fullName>
    </submittedName>
</protein>
<dbReference type="Proteomes" id="UP000654075">
    <property type="component" value="Unassembled WGS sequence"/>
</dbReference>
<feature type="region of interest" description="Disordered" evidence="1">
    <location>
        <begin position="48"/>
        <end position="77"/>
    </location>
</feature>
<comment type="caution">
    <text evidence="2">The sequence shown here is derived from an EMBL/GenBank/DDBJ whole genome shotgun (WGS) entry which is preliminary data.</text>
</comment>
<name>A0A813HP46_POLGL</name>